<organism evidence="3">
    <name type="scientific">Brugia pahangi</name>
    <name type="common">Filarial nematode worm</name>
    <dbReference type="NCBI Taxonomy" id="6280"/>
    <lineage>
        <taxon>Eukaryota</taxon>
        <taxon>Metazoa</taxon>
        <taxon>Ecdysozoa</taxon>
        <taxon>Nematoda</taxon>
        <taxon>Chromadorea</taxon>
        <taxon>Rhabditida</taxon>
        <taxon>Spirurina</taxon>
        <taxon>Spiruromorpha</taxon>
        <taxon>Filarioidea</taxon>
        <taxon>Onchocercidae</taxon>
        <taxon>Brugia</taxon>
    </lineage>
</organism>
<dbReference type="Proteomes" id="UP000278627">
    <property type="component" value="Unassembled WGS sequence"/>
</dbReference>
<reference evidence="1 2" key="2">
    <citation type="submission" date="2018-11" db="EMBL/GenBank/DDBJ databases">
        <authorList>
            <consortium name="Pathogen Informatics"/>
        </authorList>
    </citation>
    <scope>NUCLEOTIDE SEQUENCE [LARGE SCALE GENOMIC DNA]</scope>
</reference>
<name>A0A0N4TYX2_BRUPA</name>
<evidence type="ECO:0000313" key="3">
    <source>
        <dbReference type="WBParaSite" id="BPAG_0001422901-mRNA-1"/>
    </source>
</evidence>
<proteinExistence type="predicted"/>
<accession>A0A0N4TYX2</accession>
<sequence length="89" mass="10623">MSFQMLVRPKYERKIQNKFERDIWVLKLYHAKECCSNIQIPLIKKGFASLRDILAHWQNYSITSSRQTHHHAYTIELITMVQVQSCTVE</sequence>
<evidence type="ECO:0000313" key="2">
    <source>
        <dbReference type="Proteomes" id="UP000278627"/>
    </source>
</evidence>
<evidence type="ECO:0000313" key="1">
    <source>
        <dbReference type="EMBL" id="VDN95342.1"/>
    </source>
</evidence>
<reference evidence="3" key="1">
    <citation type="submission" date="2017-02" db="UniProtKB">
        <authorList>
            <consortium name="WormBaseParasite"/>
        </authorList>
    </citation>
    <scope>IDENTIFICATION</scope>
</reference>
<dbReference type="AlphaFoldDB" id="A0A0N4TYX2"/>
<dbReference type="WBParaSite" id="BPAG_0001422901-mRNA-1">
    <property type="protein sequence ID" value="BPAG_0001422901-mRNA-1"/>
    <property type="gene ID" value="BPAG_0001422901"/>
</dbReference>
<protein>
    <submittedName>
        <fullName evidence="3">Transposase</fullName>
    </submittedName>
</protein>
<gene>
    <name evidence="1" type="ORF">BPAG_LOCUS14157</name>
</gene>
<dbReference type="EMBL" id="UZAD01013537">
    <property type="protein sequence ID" value="VDN95342.1"/>
    <property type="molecule type" value="Genomic_DNA"/>
</dbReference>
<keyword evidence="2" id="KW-1185">Reference proteome</keyword>